<evidence type="ECO:0000256" key="5">
    <source>
        <dbReference type="ARBA" id="ARBA00022694"/>
    </source>
</evidence>
<evidence type="ECO:0000256" key="11">
    <source>
        <dbReference type="PIRSR" id="PIRSR006621-2"/>
    </source>
</evidence>
<evidence type="ECO:0000256" key="7">
    <source>
        <dbReference type="ARBA" id="ARBA00023002"/>
    </source>
</evidence>
<evidence type="ECO:0000256" key="10">
    <source>
        <dbReference type="PIRSR" id="PIRSR006621-1"/>
    </source>
</evidence>
<keyword evidence="11" id="KW-0547">Nucleotide-binding</keyword>
<evidence type="ECO:0000256" key="4">
    <source>
        <dbReference type="ARBA" id="ARBA00022664"/>
    </source>
</evidence>
<evidence type="ECO:0000256" key="8">
    <source>
        <dbReference type="ARBA" id="ARBA00023027"/>
    </source>
</evidence>
<keyword evidence="6" id="KW-0521">NADP</keyword>
<dbReference type="Gene3D" id="3.20.20.70">
    <property type="entry name" value="Aldolase class I"/>
    <property type="match status" value="1"/>
</dbReference>
<keyword evidence="3 9" id="KW-0288">FMN</keyword>
<dbReference type="EMBL" id="VIIS01001102">
    <property type="protein sequence ID" value="KAF0302018.1"/>
    <property type="molecule type" value="Genomic_DNA"/>
</dbReference>
<keyword evidence="2 9" id="KW-0285">Flavoprotein</keyword>
<dbReference type="CDD" id="cd02801">
    <property type="entry name" value="DUS_like_FMN"/>
    <property type="match status" value="1"/>
</dbReference>
<dbReference type="InterPro" id="IPR035587">
    <property type="entry name" value="DUS-like_FMN-bd"/>
</dbReference>
<dbReference type="InterPro" id="IPR001269">
    <property type="entry name" value="DUS_fam"/>
</dbReference>
<proteinExistence type="inferred from homology"/>
<name>A0A6A4WIQ0_AMPAM</name>
<dbReference type="GO" id="GO:0050660">
    <property type="term" value="F:flavin adenine dinucleotide binding"/>
    <property type="evidence" value="ECO:0007669"/>
    <property type="project" value="InterPro"/>
</dbReference>
<dbReference type="InterPro" id="IPR018517">
    <property type="entry name" value="tRNA_hU_synthase_CS"/>
</dbReference>
<dbReference type="PANTHER" id="PTHR11082">
    <property type="entry name" value="TRNA-DIHYDROURIDINE SYNTHASE"/>
    <property type="match status" value="1"/>
</dbReference>
<protein>
    <recommendedName>
        <fullName evidence="9">tRNA-dihydrouridine synthase</fullName>
        <ecNumber evidence="9">1.3.1.-</ecNumber>
    </recommendedName>
</protein>
<dbReference type="OrthoDB" id="9977870at2759"/>
<evidence type="ECO:0000256" key="2">
    <source>
        <dbReference type="ARBA" id="ARBA00022630"/>
    </source>
</evidence>
<dbReference type="EC" id="1.3.1.-" evidence="9"/>
<comment type="caution">
    <text evidence="13">The sequence shown here is derived from an EMBL/GenBank/DDBJ whole genome shotgun (WGS) entry which is preliminary data.</text>
</comment>
<dbReference type="Pfam" id="PF01207">
    <property type="entry name" value="Dus"/>
    <property type="match status" value="1"/>
</dbReference>
<feature type="binding site" evidence="11">
    <location>
        <begin position="32"/>
        <end position="34"/>
    </location>
    <ligand>
        <name>FMN</name>
        <dbReference type="ChEBI" id="CHEBI:58210"/>
    </ligand>
</feature>
<dbReference type="Proteomes" id="UP000440578">
    <property type="component" value="Unassembled WGS sequence"/>
</dbReference>
<dbReference type="FunFam" id="3.20.20.70:FF:000159">
    <property type="entry name" value="tRNA-dihydrouridine synthase 4"/>
    <property type="match status" value="1"/>
</dbReference>
<evidence type="ECO:0000313" key="14">
    <source>
        <dbReference type="Proteomes" id="UP000440578"/>
    </source>
</evidence>
<keyword evidence="5 9" id="KW-0819">tRNA processing</keyword>
<feature type="binding site" evidence="11">
    <location>
        <position position="86"/>
    </location>
    <ligand>
        <name>FMN</name>
        <dbReference type="ChEBI" id="CHEBI:58210"/>
    </ligand>
</feature>
<sequence length="318" mass="34930">MTMAAELLPQTVASIKPLEILCAEKPAFVCAPMVRYSKLAFRNLVRIYGCDIAFSPMIMSDSFVKSQKARDSEFTTNAADKPLIVQFAANNAADFACAAELVAKWCQGVDLNCGCPQRWAQQEGIGACLINKPQLVFDVVRQTRNRIADTDFTVSVKIRVHKDIRETVELCRRAEAAGVSFISVHGRTITQRREPVDREAIAAVAAAVRVPVIANGDVRTLQDALSTAESTGAKGVMAAQGLLNNPALFSGAEFTPLSCVRDWLRLATDTGTPFTCTHHHLIYMLERQLPRSLRRTFNVLPSHAAVLEFLRDQLGLDV</sequence>
<dbReference type="GO" id="GO:0102267">
    <property type="term" value="F:tRNA-dihydrouridine20b synthase activity"/>
    <property type="evidence" value="ECO:0007669"/>
    <property type="project" value="UniProtKB-ARBA"/>
</dbReference>
<evidence type="ECO:0000256" key="9">
    <source>
        <dbReference type="PIRNR" id="PIRNR006621"/>
    </source>
</evidence>
<comment type="function">
    <text evidence="9">Catalyzes the synthesis of dihydrouridine, a modified base found in the D-loop of most tRNAs.</text>
</comment>
<reference evidence="13 14" key="1">
    <citation type="submission" date="2019-07" db="EMBL/GenBank/DDBJ databases">
        <title>Draft genome assembly of a fouling barnacle, Amphibalanus amphitrite (Darwin, 1854): The first reference genome for Thecostraca.</title>
        <authorList>
            <person name="Kim W."/>
        </authorList>
    </citation>
    <scope>NUCLEOTIDE SEQUENCE [LARGE SCALE GENOMIC DNA]</scope>
    <source>
        <strain evidence="13">SNU_AA5</strain>
        <tissue evidence="13">Soma without cirri and trophi</tissue>
    </source>
</reference>
<dbReference type="InterPro" id="IPR013785">
    <property type="entry name" value="Aldolase_TIM"/>
</dbReference>
<dbReference type="PANTHER" id="PTHR11082:SF31">
    <property type="entry name" value="TRNA-DIHYDROURIDINE(20A_20B) SYNTHASE [NAD(P)+]-LIKE"/>
    <property type="match status" value="1"/>
</dbReference>
<keyword evidence="8" id="KW-0520">NAD</keyword>
<keyword evidence="7 9" id="KW-0560">Oxidoreductase</keyword>
<gene>
    <name evidence="13" type="primary">Dus4l</name>
    <name evidence="13" type="ORF">FJT64_003001</name>
</gene>
<evidence type="ECO:0000256" key="6">
    <source>
        <dbReference type="ARBA" id="ARBA00022857"/>
    </source>
</evidence>
<dbReference type="PROSITE" id="PS01136">
    <property type="entry name" value="UPF0034"/>
    <property type="match status" value="1"/>
</dbReference>
<organism evidence="13 14">
    <name type="scientific">Amphibalanus amphitrite</name>
    <name type="common">Striped barnacle</name>
    <name type="synonym">Balanus amphitrite</name>
    <dbReference type="NCBI Taxonomy" id="1232801"/>
    <lineage>
        <taxon>Eukaryota</taxon>
        <taxon>Metazoa</taxon>
        <taxon>Ecdysozoa</taxon>
        <taxon>Arthropoda</taxon>
        <taxon>Crustacea</taxon>
        <taxon>Multicrustacea</taxon>
        <taxon>Cirripedia</taxon>
        <taxon>Thoracica</taxon>
        <taxon>Thoracicalcarea</taxon>
        <taxon>Balanomorpha</taxon>
        <taxon>Balanoidea</taxon>
        <taxon>Balanidae</taxon>
        <taxon>Amphibalaninae</taxon>
        <taxon>Amphibalanus</taxon>
    </lineage>
</organism>
<dbReference type="PIRSF" id="PIRSF006621">
    <property type="entry name" value="Dus"/>
    <property type="match status" value="1"/>
</dbReference>
<feature type="binding site" evidence="11">
    <location>
        <position position="185"/>
    </location>
    <ligand>
        <name>FMN</name>
        <dbReference type="ChEBI" id="CHEBI:58210"/>
    </ligand>
</feature>
<feature type="active site" description="Proton donor" evidence="10">
    <location>
        <position position="115"/>
    </location>
</feature>
<keyword evidence="4" id="KW-0507">mRNA processing</keyword>
<accession>A0A6A4WIQ0</accession>
<feature type="domain" description="DUS-like FMN-binding" evidence="12">
    <location>
        <begin position="30"/>
        <end position="287"/>
    </location>
</feature>
<dbReference type="SUPFAM" id="SSF51395">
    <property type="entry name" value="FMN-linked oxidoreductases"/>
    <property type="match status" value="1"/>
</dbReference>
<evidence type="ECO:0000256" key="1">
    <source>
        <dbReference type="ARBA" id="ARBA00001917"/>
    </source>
</evidence>
<evidence type="ECO:0000259" key="12">
    <source>
        <dbReference type="Pfam" id="PF01207"/>
    </source>
</evidence>
<evidence type="ECO:0000313" key="13">
    <source>
        <dbReference type="EMBL" id="KAF0302018.1"/>
    </source>
</evidence>
<dbReference type="GO" id="GO:0006397">
    <property type="term" value="P:mRNA processing"/>
    <property type="evidence" value="ECO:0007669"/>
    <property type="project" value="UniProtKB-KW"/>
</dbReference>
<keyword evidence="14" id="KW-1185">Reference proteome</keyword>
<comment type="similarity">
    <text evidence="9">Belongs to the dus family.</text>
</comment>
<dbReference type="GO" id="GO:0102266">
    <property type="term" value="F:tRNA-dihydrouridine20a synthase activity"/>
    <property type="evidence" value="ECO:0007669"/>
    <property type="project" value="UniProtKB-ARBA"/>
</dbReference>
<evidence type="ECO:0000256" key="3">
    <source>
        <dbReference type="ARBA" id="ARBA00022643"/>
    </source>
</evidence>
<dbReference type="AlphaFoldDB" id="A0A6A4WIQ0"/>
<comment type="cofactor">
    <cofactor evidence="1 9 11">
        <name>FMN</name>
        <dbReference type="ChEBI" id="CHEBI:58210"/>
    </cofactor>
</comment>